<dbReference type="HOGENOM" id="CLU_2456207_0_0_1"/>
<dbReference type="Proteomes" id="UP000054279">
    <property type="component" value="Unassembled WGS sequence"/>
</dbReference>
<proteinExistence type="predicted"/>
<accession>A0A0C9V3Z4</accession>
<evidence type="ECO:0000313" key="3">
    <source>
        <dbReference type="Proteomes" id="UP000054279"/>
    </source>
</evidence>
<keyword evidence="3" id="KW-1185">Reference proteome</keyword>
<dbReference type="EMBL" id="KN837231">
    <property type="protein sequence ID" value="KIJ32166.1"/>
    <property type="molecule type" value="Genomic_DNA"/>
</dbReference>
<name>A0A0C9V3Z4_SPHS4</name>
<dbReference type="AlphaFoldDB" id="A0A0C9V3Z4"/>
<evidence type="ECO:0000256" key="1">
    <source>
        <dbReference type="SAM" id="MobiDB-lite"/>
    </source>
</evidence>
<organism evidence="2 3">
    <name type="scientific">Sphaerobolus stellatus (strain SS14)</name>
    <dbReference type="NCBI Taxonomy" id="990650"/>
    <lineage>
        <taxon>Eukaryota</taxon>
        <taxon>Fungi</taxon>
        <taxon>Dikarya</taxon>
        <taxon>Basidiomycota</taxon>
        <taxon>Agaricomycotina</taxon>
        <taxon>Agaricomycetes</taxon>
        <taxon>Phallomycetidae</taxon>
        <taxon>Geastrales</taxon>
        <taxon>Sphaerobolaceae</taxon>
        <taxon>Sphaerobolus</taxon>
    </lineage>
</organism>
<feature type="compositionally biased region" description="Acidic residues" evidence="1">
    <location>
        <begin position="10"/>
        <end position="23"/>
    </location>
</feature>
<protein>
    <submittedName>
        <fullName evidence="2">Uncharacterized protein</fullName>
    </submittedName>
</protein>
<reference evidence="2 3" key="1">
    <citation type="submission" date="2014-06" db="EMBL/GenBank/DDBJ databases">
        <title>Evolutionary Origins and Diversification of the Mycorrhizal Mutualists.</title>
        <authorList>
            <consortium name="DOE Joint Genome Institute"/>
            <consortium name="Mycorrhizal Genomics Consortium"/>
            <person name="Kohler A."/>
            <person name="Kuo A."/>
            <person name="Nagy L.G."/>
            <person name="Floudas D."/>
            <person name="Copeland A."/>
            <person name="Barry K.W."/>
            <person name="Cichocki N."/>
            <person name="Veneault-Fourrey C."/>
            <person name="LaButti K."/>
            <person name="Lindquist E.A."/>
            <person name="Lipzen A."/>
            <person name="Lundell T."/>
            <person name="Morin E."/>
            <person name="Murat C."/>
            <person name="Riley R."/>
            <person name="Ohm R."/>
            <person name="Sun H."/>
            <person name="Tunlid A."/>
            <person name="Henrissat B."/>
            <person name="Grigoriev I.V."/>
            <person name="Hibbett D.S."/>
            <person name="Martin F."/>
        </authorList>
    </citation>
    <scope>NUCLEOTIDE SEQUENCE [LARGE SCALE GENOMIC DNA]</scope>
    <source>
        <strain evidence="2 3">SS14</strain>
    </source>
</reference>
<gene>
    <name evidence="2" type="ORF">M422DRAFT_266093</name>
</gene>
<sequence>MTVKLKLAQEELDEESGVWKEEEEEKKRRKARIIERRRHIPKPLLFKIKKQTVVTSAVLRWLCMLGGILLEEGWVEDLEAMGWAGLQRG</sequence>
<feature type="region of interest" description="Disordered" evidence="1">
    <location>
        <begin position="1"/>
        <end position="23"/>
    </location>
</feature>
<evidence type="ECO:0000313" key="2">
    <source>
        <dbReference type="EMBL" id="KIJ32166.1"/>
    </source>
</evidence>